<feature type="transmembrane region" description="Helical" evidence="1">
    <location>
        <begin position="61"/>
        <end position="78"/>
    </location>
</feature>
<proteinExistence type="predicted"/>
<evidence type="ECO:0000256" key="1">
    <source>
        <dbReference type="SAM" id="Phobius"/>
    </source>
</evidence>
<keyword evidence="3" id="KW-1185">Reference proteome</keyword>
<keyword evidence="1" id="KW-1133">Transmembrane helix</keyword>
<keyword evidence="1" id="KW-0812">Transmembrane</keyword>
<keyword evidence="1" id="KW-0472">Membrane</keyword>
<dbReference type="AlphaFoldDB" id="A0A835MF29"/>
<dbReference type="Proteomes" id="UP000657918">
    <property type="component" value="Unassembled WGS sequence"/>
</dbReference>
<evidence type="ECO:0000313" key="3">
    <source>
        <dbReference type="Proteomes" id="UP000657918"/>
    </source>
</evidence>
<organism evidence="2 3">
    <name type="scientific">Salix dunnii</name>
    <dbReference type="NCBI Taxonomy" id="1413687"/>
    <lineage>
        <taxon>Eukaryota</taxon>
        <taxon>Viridiplantae</taxon>
        <taxon>Streptophyta</taxon>
        <taxon>Embryophyta</taxon>
        <taxon>Tracheophyta</taxon>
        <taxon>Spermatophyta</taxon>
        <taxon>Magnoliopsida</taxon>
        <taxon>eudicotyledons</taxon>
        <taxon>Gunneridae</taxon>
        <taxon>Pentapetalae</taxon>
        <taxon>rosids</taxon>
        <taxon>fabids</taxon>
        <taxon>Malpighiales</taxon>
        <taxon>Salicaceae</taxon>
        <taxon>Saliceae</taxon>
        <taxon>Salix</taxon>
    </lineage>
</organism>
<reference evidence="2 3" key="1">
    <citation type="submission" date="2020-10" db="EMBL/GenBank/DDBJ databases">
        <title>Plant Genome Project.</title>
        <authorList>
            <person name="Zhang R.-G."/>
        </authorList>
    </citation>
    <scope>NUCLEOTIDE SEQUENCE [LARGE SCALE GENOMIC DNA]</scope>
    <source>
        <strain evidence="2">FAFU-HL-1</strain>
        <tissue evidence="2">Leaf</tissue>
    </source>
</reference>
<name>A0A835MF29_9ROSI</name>
<evidence type="ECO:0000313" key="2">
    <source>
        <dbReference type="EMBL" id="KAF9661159.1"/>
    </source>
</evidence>
<accession>A0A835MF29</accession>
<dbReference type="EMBL" id="JADGMS010000019">
    <property type="protein sequence ID" value="KAF9661159.1"/>
    <property type="molecule type" value="Genomic_DNA"/>
</dbReference>
<comment type="caution">
    <text evidence="2">The sequence shown here is derived from an EMBL/GenBank/DDBJ whole genome shotgun (WGS) entry which is preliminary data.</text>
</comment>
<sequence>MKYKLRRIRFRIDEIKFYQCMLKVEYQARIVAVVGDRMPEVKATHINNLSIESETNKYDEFIVFIIISHLFCIAKHYFSLKHNS</sequence>
<protein>
    <submittedName>
        <fullName evidence="2">Uncharacterized protein</fullName>
    </submittedName>
</protein>
<gene>
    <name evidence="2" type="ORF">SADUNF_Sadunf19G0038700</name>
</gene>